<protein>
    <submittedName>
        <fullName evidence="1">Peptidase S8/S53 domain-containing protein</fullName>
    </submittedName>
</protein>
<reference evidence="1" key="1">
    <citation type="journal article" date="2021" name="New Phytol.">
        <title>Evolutionary innovations through gain and loss of genes in the ectomycorrhizal Boletales.</title>
        <authorList>
            <person name="Wu G."/>
            <person name="Miyauchi S."/>
            <person name="Morin E."/>
            <person name="Kuo A."/>
            <person name="Drula E."/>
            <person name="Varga T."/>
            <person name="Kohler A."/>
            <person name="Feng B."/>
            <person name="Cao Y."/>
            <person name="Lipzen A."/>
            <person name="Daum C."/>
            <person name="Hundley H."/>
            <person name="Pangilinan J."/>
            <person name="Johnson J."/>
            <person name="Barry K."/>
            <person name="LaButti K."/>
            <person name="Ng V."/>
            <person name="Ahrendt S."/>
            <person name="Min B."/>
            <person name="Choi I.G."/>
            <person name="Park H."/>
            <person name="Plett J.M."/>
            <person name="Magnuson J."/>
            <person name="Spatafora J.W."/>
            <person name="Nagy L.G."/>
            <person name="Henrissat B."/>
            <person name="Grigoriev I.V."/>
            <person name="Yang Z.L."/>
            <person name="Xu J."/>
            <person name="Martin F.M."/>
        </authorList>
    </citation>
    <scope>NUCLEOTIDE SEQUENCE</scope>
    <source>
        <strain evidence="1">ATCC 28755</strain>
    </source>
</reference>
<comment type="caution">
    <text evidence="1">The sequence shown here is derived from an EMBL/GenBank/DDBJ whole genome shotgun (WGS) entry which is preliminary data.</text>
</comment>
<name>A0ACB8A8Z2_9AGAM</name>
<evidence type="ECO:0000313" key="1">
    <source>
        <dbReference type="EMBL" id="KAH7909734.1"/>
    </source>
</evidence>
<accession>A0ACB8A8Z2</accession>
<evidence type="ECO:0000313" key="2">
    <source>
        <dbReference type="Proteomes" id="UP000790377"/>
    </source>
</evidence>
<proteinExistence type="predicted"/>
<dbReference type="Proteomes" id="UP000790377">
    <property type="component" value="Unassembled WGS sequence"/>
</dbReference>
<keyword evidence="2" id="KW-1185">Reference proteome</keyword>
<sequence>MRLSFCLALSLSVALIRAASYKGYQYQVKEKISGPPRGWIKGSPAPPDHTISLKIALVQPDIGVLEQHLWEVSDPDHERYGAHLSKAETEVLMAPHPASVDAVNEWLASHGFEDENIARSSAKDWVTVHGSVSLIEEMLNTTYHVYHHQETGDSIVRTTAYSLPDVLHEHIDLIQPTTMFARLMVPKSTPHRSGPDALISRLKSDTRSDTITGPAGNQVDADCQNIITLTCLWQLYNSVGYEASATNGNKLGITGYLDEYANVADLHMFLKDQNPQAEEYNFTLVSVNGGLNNQSTSAAGLEANMDTQFGFGLSYPTPGIFYSTAGKAPYVPDPSNPSKTYDNEPFIDWLNYTLAQSDLPQTISTSYGDVEASVPRSYANRACIAFAALGARGVSILVSSGDDGIGDGTGAFVPQFPSSCPYVTSVGGTRSIPEIAASFSGGGFSNYFERPDYQAKAVSTYLDSLAPGTYAGLYNPDGRGIPDVAAQAVNFRIIYKGSTLYFGGTSLAAPTFASFVSMLNDARIKAEKPPLGFLNPMLYAKGYAALNDVTQGNNPGTRITGFNASTGWDPVTGFGTPDFQRLKSLVLSL</sequence>
<gene>
    <name evidence="1" type="ORF">BJ138DRAFT_1066526</name>
</gene>
<dbReference type="EMBL" id="MU267744">
    <property type="protein sequence ID" value="KAH7909734.1"/>
    <property type="molecule type" value="Genomic_DNA"/>
</dbReference>
<organism evidence="1 2">
    <name type="scientific">Hygrophoropsis aurantiaca</name>
    <dbReference type="NCBI Taxonomy" id="72124"/>
    <lineage>
        <taxon>Eukaryota</taxon>
        <taxon>Fungi</taxon>
        <taxon>Dikarya</taxon>
        <taxon>Basidiomycota</taxon>
        <taxon>Agaricomycotina</taxon>
        <taxon>Agaricomycetes</taxon>
        <taxon>Agaricomycetidae</taxon>
        <taxon>Boletales</taxon>
        <taxon>Coniophorineae</taxon>
        <taxon>Hygrophoropsidaceae</taxon>
        <taxon>Hygrophoropsis</taxon>
    </lineage>
</organism>